<dbReference type="EMBL" id="BLAF01000004">
    <property type="protein sequence ID" value="GES17354.1"/>
    <property type="molecule type" value="Genomic_DNA"/>
</dbReference>
<protein>
    <submittedName>
        <fullName evidence="9">Peptide ABC transporter permease</fullName>
    </submittedName>
</protein>
<dbReference type="InterPro" id="IPR035906">
    <property type="entry name" value="MetI-like_sf"/>
</dbReference>
<organism evidence="9 10">
    <name type="scientific">Acrocarpospora pleiomorpha</name>
    <dbReference type="NCBI Taxonomy" id="90975"/>
    <lineage>
        <taxon>Bacteria</taxon>
        <taxon>Bacillati</taxon>
        <taxon>Actinomycetota</taxon>
        <taxon>Actinomycetes</taxon>
        <taxon>Streptosporangiales</taxon>
        <taxon>Streptosporangiaceae</taxon>
        <taxon>Acrocarpospora</taxon>
    </lineage>
</organism>
<dbReference type="GO" id="GO:0055085">
    <property type="term" value="P:transmembrane transport"/>
    <property type="evidence" value="ECO:0007669"/>
    <property type="project" value="InterPro"/>
</dbReference>
<feature type="transmembrane region" description="Helical" evidence="7">
    <location>
        <begin position="85"/>
        <end position="110"/>
    </location>
</feature>
<proteinExistence type="inferred from homology"/>
<feature type="transmembrane region" description="Helical" evidence="7">
    <location>
        <begin position="146"/>
        <end position="165"/>
    </location>
</feature>
<evidence type="ECO:0000256" key="4">
    <source>
        <dbReference type="ARBA" id="ARBA00022692"/>
    </source>
</evidence>
<gene>
    <name evidence="9" type="ORF">Aple_002490</name>
</gene>
<feature type="domain" description="ABC transmembrane type-1" evidence="8">
    <location>
        <begin position="83"/>
        <end position="272"/>
    </location>
</feature>
<evidence type="ECO:0000256" key="5">
    <source>
        <dbReference type="ARBA" id="ARBA00022989"/>
    </source>
</evidence>
<keyword evidence="2 7" id="KW-0813">Transport</keyword>
<dbReference type="CDD" id="cd06261">
    <property type="entry name" value="TM_PBP2"/>
    <property type="match status" value="1"/>
</dbReference>
<name>A0A5M3X8C0_9ACTN</name>
<keyword evidence="10" id="KW-1185">Reference proteome</keyword>
<sequence>MTGVQRKSDLRGGLRRLPLSAWVLVVFAVVGSIGPFLPGIDPLTQDLTSRLRPPAFLDGGTWDHPLGTDQLGRDVLARLVVGCRLSLMIASLSVLLGAAFGTLLGLLAGYRRGPVDIVISRLTETQLVFPSILLAMAIVTSVGRSLPVIVVTLAIIGWAQYARVVRAEVMSLRERPFVRGLEAAGMGPARIMVRHLLPNVLNTILVLGSLQVGHMLLAESAMGFLGIGLAPPATSWGVMLAESRSFLETAPWLAVIPGLLITLVVLSINFFGDRLRHRHDPRSR</sequence>
<dbReference type="RefSeq" id="WP_155342540.1">
    <property type="nucleotide sequence ID" value="NZ_BAAAHM010000001.1"/>
</dbReference>
<evidence type="ECO:0000256" key="7">
    <source>
        <dbReference type="RuleBase" id="RU363032"/>
    </source>
</evidence>
<feature type="transmembrane region" description="Helical" evidence="7">
    <location>
        <begin position="200"/>
        <end position="230"/>
    </location>
</feature>
<accession>A0A5M3X8C0</accession>
<comment type="subcellular location">
    <subcellularLocation>
        <location evidence="1 7">Cell membrane</location>
        <topology evidence="1 7">Multi-pass membrane protein</topology>
    </subcellularLocation>
</comment>
<feature type="transmembrane region" description="Helical" evidence="7">
    <location>
        <begin position="21"/>
        <end position="40"/>
    </location>
</feature>
<comment type="similarity">
    <text evidence="7">Belongs to the binding-protein-dependent transport system permease family.</text>
</comment>
<evidence type="ECO:0000256" key="3">
    <source>
        <dbReference type="ARBA" id="ARBA00022475"/>
    </source>
</evidence>
<dbReference type="Pfam" id="PF00528">
    <property type="entry name" value="BPD_transp_1"/>
    <property type="match status" value="1"/>
</dbReference>
<evidence type="ECO:0000313" key="10">
    <source>
        <dbReference type="Proteomes" id="UP000377595"/>
    </source>
</evidence>
<dbReference type="AlphaFoldDB" id="A0A5M3X8C0"/>
<dbReference type="InterPro" id="IPR050366">
    <property type="entry name" value="BP-dependent_transpt_permease"/>
</dbReference>
<evidence type="ECO:0000256" key="1">
    <source>
        <dbReference type="ARBA" id="ARBA00004651"/>
    </source>
</evidence>
<dbReference type="PANTHER" id="PTHR43386">
    <property type="entry name" value="OLIGOPEPTIDE TRANSPORT SYSTEM PERMEASE PROTEIN APPC"/>
    <property type="match status" value="1"/>
</dbReference>
<dbReference type="InterPro" id="IPR000515">
    <property type="entry name" value="MetI-like"/>
</dbReference>
<dbReference type="GO" id="GO:0005886">
    <property type="term" value="C:plasma membrane"/>
    <property type="evidence" value="ECO:0007669"/>
    <property type="project" value="UniProtKB-SubCell"/>
</dbReference>
<evidence type="ECO:0000259" key="8">
    <source>
        <dbReference type="PROSITE" id="PS50928"/>
    </source>
</evidence>
<dbReference type="PANTHER" id="PTHR43386:SF1">
    <property type="entry name" value="D,D-DIPEPTIDE TRANSPORT SYSTEM PERMEASE PROTEIN DDPC-RELATED"/>
    <property type="match status" value="1"/>
</dbReference>
<feature type="transmembrane region" description="Helical" evidence="7">
    <location>
        <begin position="250"/>
        <end position="272"/>
    </location>
</feature>
<keyword evidence="3" id="KW-1003">Cell membrane</keyword>
<evidence type="ECO:0000313" key="9">
    <source>
        <dbReference type="EMBL" id="GES17354.1"/>
    </source>
</evidence>
<evidence type="ECO:0000256" key="2">
    <source>
        <dbReference type="ARBA" id="ARBA00022448"/>
    </source>
</evidence>
<dbReference type="PROSITE" id="PS50928">
    <property type="entry name" value="ABC_TM1"/>
    <property type="match status" value="1"/>
</dbReference>
<keyword evidence="4 7" id="KW-0812">Transmembrane</keyword>
<feature type="transmembrane region" description="Helical" evidence="7">
    <location>
        <begin position="122"/>
        <end position="140"/>
    </location>
</feature>
<comment type="caution">
    <text evidence="9">The sequence shown here is derived from an EMBL/GenBank/DDBJ whole genome shotgun (WGS) entry which is preliminary data.</text>
</comment>
<dbReference type="OrthoDB" id="6637947at2"/>
<reference evidence="9 10" key="1">
    <citation type="submission" date="2019-10" db="EMBL/GenBank/DDBJ databases">
        <title>Whole genome shotgun sequence of Acrocarpospora pleiomorpha NBRC 16267.</title>
        <authorList>
            <person name="Ichikawa N."/>
            <person name="Kimura A."/>
            <person name="Kitahashi Y."/>
            <person name="Komaki H."/>
            <person name="Oguchi A."/>
        </authorList>
    </citation>
    <scope>NUCLEOTIDE SEQUENCE [LARGE SCALE GENOMIC DNA]</scope>
    <source>
        <strain evidence="9 10">NBRC 16267</strain>
    </source>
</reference>
<dbReference type="SUPFAM" id="SSF161098">
    <property type="entry name" value="MetI-like"/>
    <property type="match status" value="1"/>
</dbReference>
<dbReference type="Proteomes" id="UP000377595">
    <property type="component" value="Unassembled WGS sequence"/>
</dbReference>
<keyword evidence="6 7" id="KW-0472">Membrane</keyword>
<dbReference type="Gene3D" id="1.10.3720.10">
    <property type="entry name" value="MetI-like"/>
    <property type="match status" value="1"/>
</dbReference>
<evidence type="ECO:0000256" key="6">
    <source>
        <dbReference type="ARBA" id="ARBA00023136"/>
    </source>
</evidence>
<keyword evidence="5 7" id="KW-1133">Transmembrane helix</keyword>